<dbReference type="InterPro" id="IPR011598">
    <property type="entry name" value="bHLH_dom"/>
</dbReference>
<dbReference type="PhylomeDB" id="B4M3A5"/>
<keyword evidence="2" id="KW-0217">Developmental protein</keyword>
<reference evidence="8 9" key="1">
    <citation type="journal article" date="2007" name="Nature">
        <title>Evolution of genes and genomes on the Drosophila phylogeny.</title>
        <authorList>
            <consortium name="Drosophila 12 Genomes Consortium"/>
            <person name="Clark A.G."/>
            <person name="Eisen M.B."/>
            <person name="Smith D.R."/>
            <person name="Bergman C.M."/>
            <person name="Oliver B."/>
            <person name="Markow T.A."/>
            <person name="Kaufman T.C."/>
            <person name="Kellis M."/>
            <person name="Gelbart W."/>
            <person name="Iyer V.N."/>
            <person name="Pollard D.A."/>
            <person name="Sackton T.B."/>
            <person name="Larracuente A.M."/>
            <person name="Singh N.D."/>
            <person name="Abad J.P."/>
            <person name="Abt D.N."/>
            <person name="Adryan B."/>
            <person name="Aguade M."/>
            <person name="Akashi H."/>
            <person name="Anderson W.W."/>
            <person name="Aquadro C.F."/>
            <person name="Ardell D.H."/>
            <person name="Arguello R."/>
            <person name="Artieri C.G."/>
            <person name="Barbash D.A."/>
            <person name="Barker D."/>
            <person name="Barsanti P."/>
            <person name="Batterham P."/>
            <person name="Batzoglou S."/>
            <person name="Begun D."/>
            <person name="Bhutkar A."/>
            <person name="Blanco E."/>
            <person name="Bosak S.A."/>
            <person name="Bradley R.K."/>
            <person name="Brand A.D."/>
            <person name="Brent M.R."/>
            <person name="Brooks A.N."/>
            <person name="Brown R.H."/>
            <person name="Butlin R.K."/>
            <person name="Caggese C."/>
            <person name="Calvi B.R."/>
            <person name="Bernardo de Carvalho A."/>
            <person name="Caspi A."/>
            <person name="Castrezana S."/>
            <person name="Celniker S.E."/>
            <person name="Chang J.L."/>
            <person name="Chapple C."/>
            <person name="Chatterji S."/>
            <person name="Chinwalla A."/>
            <person name="Civetta A."/>
            <person name="Clifton S.W."/>
            <person name="Comeron J.M."/>
            <person name="Costello J.C."/>
            <person name="Coyne J.A."/>
            <person name="Daub J."/>
            <person name="David R.G."/>
            <person name="Delcher A.L."/>
            <person name="Delehaunty K."/>
            <person name="Do C.B."/>
            <person name="Ebling H."/>
            <person name="Edwards K."/>
            <person name="Eickbush T."/>
            <person name="Evans J.D."/>
            <person name="Filipski A."/>
            <person name="Findeiss S."/>
            <person name="Freyhult E."/>
            <person name="Fulton L."/>
            <person name="Fulton R."/>
            <person name="Garcia A.C."/>
            <person name="Gardiner A."/>
            <person name="Garfield D.A."/>
            <person name="Garvin B.E."/>
            <person name="Gibson G."/>
            <person name="Gilbert D."/>
            <person name="Gnerre S."/>
            <person name="Godfrey J."/>
            <person name="Good R."/>
            <person name="Gotea V."/>
            <person name="Gravely B."/>
            <person name="Greenberg A.J."/>
            <person name="Griffiths-Jones S."/>
            <person name="Gross S."/>
            <person name="Guigo R."/>
            <person name="Gustafson E.A."/>
            <person name="Haerty W."/>
            <person name="Hahn M.W."/>
            <person name="Halligan D.L."/>
            <person name="Halpern A.L."/>
            <person name="Halter G.M."/>
            <person name="Han M.V."/>
            <person name="Heger A."/>
            <person name="Hillier L."/>
            <person name="Hinrichs A.S."/>
            <person name="Holmes I."/>
            <person name="Hoskins R.A."/>
            <person name="Hubisz M.J."/>
            <person name="Hultmark D."/>
            <person name="Huntley M.A."/>
            <person name="Jaffe D.B."/>
            <person name="Jagadeeshan S."/>
            <person name="Jeck W.R."/>
            <person name="Johnson J."/>
            <person name="Jones C.D."/>
            <person name="Jordan W.C."/>
            <person name="Karpen G.H."/>
            <person name="Kataoka E."/>
            <person name="Keightley P.D."/>
            <person name="Kheradpour P."/>
            <person name="Kirkness E.F."/>
            <person name="Koerich L.B."/>
            <person name="Kristiansen K."/>
            <person name="Kudrna D."/>
            <person name="Kulathinal R.J."/>
            <person name="Kumar S."/>
            <person name="Kwok R."/>
            <person name="Lander E."/>
            <person name="Langley C.H."/>
            <person name="Lapoint R."/>
            <person name="Lazzaro B.P."/>
            <person name="Lee S.J."/>
            <person name="Levesque L."/>
            <person name="Li R."/>
            <person name="Lin C.F."/>
            <person name="Lin M.F."/>
            <person name="Lindblad-Toh K."/>
            <person name="Llopart A."/>
            <person name="Long M."/>
            <person name="Low L."/>
            <person name="Lozovsky E."/>
            <person name="Lu J."/>
            <person name="Luo M."/>
            <person name="Machado C.A."/>
            <person name="Makalowski W."/>
            <person name="Marzo M."/>
            <person name="Matsuda M."/>
            <person name="Matzkin L."/>
            <person name="McAllister B."/>
            <person name="McBride C.S."/>
            <person name="McKernan B."/>
            <person name="McKernan K."/>
            <person name="Mendez-Lago M."/>
            <person name="Minx P."/>
            <person name="Mollenhauer M.U."/>
            <person name="Montooth K."/>
            <person name="Mount S.M."/>
            <person name="Mu X."/>
            <person name="Myers E."/>
            <person name="Negre B."/>
            <person name="Newfeld S."/>
            <person name="Nielsen R."/>
            <person name="Noor M.A."/>
            <person name="O'Grady P."/>
            <person name="Pachter L."/>
            <person name="Papaceit M."/>
            <person name="Parisi M.J."/>
            <person name="Parisi M."/>
            <person name="Parts L."/>
            <person name="Pedersen J.S."/>
            <person name="Pesole G."/>
            <person name="Phillippy A.M."/>
            <person name="Ponting C.P."/>
            <person name="Pop M."/>
            <person name="Porcelli D."/>
            <person name="Powell J.R."/>
            <person name="Prohaska S."/>
            <person name="Pruitt K."/>
            <person name="Puig M."/>
            <person name="Quesneville H."/>
            <person name="Ram K.R."/>
            <person name="Rand D."/>
            <person name="Rasmussen M.D."/>
            <person name="Reed L.K."/>
            <person name="Reenan R."/>
            <person name="Reily A."/>
            <person name="Remington K.A."/>
            <person name="Rieger T.T."/>
            <person name="Ritchie M.G."/>
            <person name="Robin C."/>
            <person name="Rogers Y.H."/>
            <person name="Rohde C."/>
            <person name="Rozas J."/>
            <person name="Rubenfield M.J."/>
            <person name="Ruiz A."/>
            <person name="Russo S."/>
            <person name="Salzberg S.L."/>
            <person name="Sanchez-Gracia A."/>
            <person name="Saranga D.J."/>
            <person name="Sato H."/>
            <person name="Schaeffer S.W."/>
            <person name="Schatz M.C."/>
            <person name="Schlenke T."/>
            <person name="Schwartz R."/>
            <person name="Segarra C."/>
            <person name="Singh R.S."/>
            <person name="Sirot L."/>
            <person name="Sirota M."/>
            <person name="Sisneros N.B."/>
            <person name="Smith C.D."/>
            <person name="Smith T.F."/>
            <person name="Spieth J."/>
            <person name="Stage D.E."/>
            <person name="Stark A."/>
            <person name="Stephan W."/>
            <person name="Strausberg R.L."/>
            <person name="Strempel S."/>
            <person name="Sturgill D."/>
            <person name="Sutton G."/>
            <person name="Sutton G.G."/>
            <person name="Tao W."/>
            <person name="Teichmann S."/>
            <person name="Tobari Y.N."/>
            <person name="Tomimura Y."/>
            <person name="Tsolas J.M."/>
            <person name="Valente V.L."/>
            <person name="Venter E."/>
            <person name="Venter J.C."/>
            <person name="Vicario S."/>
            <person name="Vieira F.G."/>
            <person name="Vilella A.J."/>
            <person name="Villasante A."/>
            <person name="Walenz B."/>
            <person name="Wang J."/>
            <person name="Wasserman M."/>
            <person name="Watts T."/>
            <person name="Wilson D."/>
            <person name="Wilson R.K."/>
            <person name="Wing R.A."/>
            <person name="Wolfner M.F."/>
            <person name="Wong A."/>
            <person name="Wong G.K."/>
            <person name="Wu C.I."/>
            <person name="Wu G."/>
            <person name="Yamamoto D."/>
            <person name="Yang H.P."/>
            <person name="Yang S.P."/>
            <person name="Yorke J.A."/>
            <person name="Yoshida K."/>
            <person name="Zdobnov E."/>
            <person name="Zhang P."/>
            <person name="Zhang Y."/>
            <person name="Zimin A.V."/>
            <person name="Baldwin J."/>
            <person name="Abdouelleil A."/>
            <person name="Abdulkadir J."/>
            <person name="Abebe A."/>
            <person name="Abera B."/>
            <person name="Abreu J."/>
            <person name="Acer S.C."/>
            <person name="Aftuck L."/>
            <person name="Alexander A."/>
            <person name="An P."/>
            <person name="Anderson E."/>
            <person name="Anderson S."/>
            <person name="Arachi H."/>
            <person name="Azer M."/>
            <person name="Bachantsang P."/>
            <person name="Barry A."/>
            <person name="Bayul T."/>
            <person name="Berlin A."/>
            <person name="Bessette D."/>
            <person name="Bloom T."/>
            <person name="Blye J."/>
            <person name="Boguslavskiy L."/>
            <person name="Bonnet C."/>
            <person name="Boukhgalter B."/>
            <person name="Bourzgui I."/>
            <person name="Brown A."/>
            <person name="Cahill P."/>
            <person name="Channer S."/>
            <person name="Cheshatsang Y."/>
            <person name="Chuda L."/>
            <person name="Citroen M."/>
            <person name="Collymore A."/>
            <person name="Cooke P."/>
            <person name="Costello M."/>
            <person name="D'Aco K."/>
            <person name="Daza R."/>
            <person name="De Haan G."/>
            <person name="DeGray S."/>
            <person name="DeMaso C."/>
            <person name="Dhargay N."/>
            <person name="Dooley K."/>
            <person name="Dooley E."/>
            <person name="Doricent M."/>
            <person name="Dorje P."/>
            <person name="Dorjee K."/>
            <person name="Dupes A."/>
            <person name="Elong R."/>
            <person name="Falk J."/>
            <person name="Farina A."/>
            <person name="Faro S."/>
            <person name="Ferguson D."/>
            <person name="Fisher S."/>
            <person name="Foley C.D."/>
            <person name="Franke A."/>
            <person name="Friedrich D."/>
            <person name="Gadbois L."/>
            <person name="Gearin G."/>
            <person name="Gearin C.R."/>
            <person name="Giannoukos G."/>
            <person name="Goode T."/>
            <person name="Graham J."/>
            <person name="Grandbois E."/>
            <person name="Grewal S."/>
            <person name="Gyaltsen K."/>
            <person name="Hafez N."/>
            <person name="Hagos B."/>
            <person name="Hall J."/>
            <person name="Henson C."/>
            <person name="Hollinger A."/>
            <person name="Honan T."/>
            <person name="Huard M.D."/>
            <person name="Hughes L."/>
            <person name="Hurhula B."/>
            <person name="Husby M.E."/>
            <person name="Kamat A."/>
            <person name="Kanga B."/>
            <person name="Kashin S."/>
            <person name="Khazanovich D."/>
            <person name="Kisner P."/>
            <person name="Lance K."/>
            <person name="Lara M."/>
            <person name="Lee W."/>
            <person name="Lennon N."/>
            <person name="Letendre F."/>
            <person name="LeVine R."/>
            <person name="Lipovsky A."/>
            <person name="Liu X."/>
            <person name="Liu J."/>
            <person name="Liu S."/>
            <person name="Lokyitsang T."/>
            <person name="Lokyitsang Y."/>
            <person name="Lubonja R."/>
            <person name="Lui A."/>
            <person name="MacDonald P."/>
            <person name="Magnisalis V."/>
            <person name="Maru K."/>
            <person name="Matthews C."/>
            <person name="McCusker W."/>
            <person name="McDonough S."/>
            <person name="Mehta T."/>
            <person name="Meldrim J."/>
            <person name="Meneus L."/>
            <person name="Mihai O."/>
            <person name="Mihalev A."/>
            <person name="Mihova T."/>
            <person name="Mittelman R."/>
            <person name="Mlenga V."/>
            <person name="Montmayeur A."/>
            <person name="Mulrain L."/>
            <person name="Navidi A."/>
            <person name="Naylor J."/>
            <person name="Negash T."/>
            <person name="Nguyen T."/>
            <person name="Nguyen N."/>
            <person name="Nicol R."/>
            <person name="Norbu C."/>
            <person name="Norbu N."/>
            <person name="Novod N."/>
            <person name="O'Neill B."/>
            <person name="Osman S."/>
            <person name="Markiewicz E."/>
            <person name="Oyono O.L."/>
            <person name="Patti C."/>
            <person name="Phunkhang P."/>
            <person name="Pierre F."/>
            <person name="Priest M."/>
            <person name="Raghuraman S."/>
            <person name="Rege F."/>
            <person name="Reyes R."/>
            <person name="Rise C."/>
            <person name="Rogov P."/>
            <person name="Ross K."/>
            <person name="Ryan E."/>
            <person name="Settipalli S."/>
            <person name="Shea T."/>
            <person name="Sherpa N."/>
            <person name="Shi L."/>
            <person name="Shih D."/>
            <person name="Sparrow T."/>
            <person name="Spaulding J."/>
            <person name="Stalker J."/>
            <person name="Stange-Thomann N."/>
            <person name="Stavropoulos S."/>
            <person name="Stone C."/>
            <person name="Strader C."/>
            <person name="Tesfaye S."/>
            <person name="Thomson T."/>
            <person name="Thoulutsang Y."/>
            <person name="Thoulutsang D."/>
            <person name="Topham K."/>
            <person name="Topping I."/>
            <person name="Tsamla T."/>
            <person name="Vassiliev H."/>
            <person name="Vo A."/>
            <person name="Wangchuk T."/>
            <person name="Wangdi T."/>
            <person name="Weiand M."/>
            <person name="Wilkinson J."/>
            <person name="Wilson A."/>
            <person name="Yadav S."/>
            <person name="Young G."/>
            <person name="Yu Q."/>
            <person name="Zembek L."/>
            <person name="Zhong D."/>
            <person name="Zimmer A."/>
            <person name="Zwirko Z."/>
            <person name="Jaffe D.B."/>
            <person name="Alvarez P."/>
            <person name="Brockman W."/>
            <person name="Butler J."/>
            <person name="Chin C."/>
            <person name="Gnerre S."/>
            <person name="Grabherr M."/>
            <person name="Kleber M."/>
            <person name="Mauceli E."/>
            <person name="MacCallum I."/>
        </authorList>
    </citation>
    <scope>NUCLEOTIDE SEQUENCE [LARGE SCALE GENOMIC DNA]</scope>
    <source>
        <strain evidence="9">Tucson 15010-1051.87</strain>
    </source>
</reference>
<evidence type="ECO:0000256" key="6">
    <source>
        <dbReference type="ARBA" id="ARBA00023242"/>
    </source>
</evidence>
<evidence type="ECO:0000313" key="9">
    <source>
        <dbReference type="Proteomes" id="UP000008792"/>
    </source>
</evidence>
<dbReference type="PANTHER" id="PTHR10985">
    <property type="entry name" value="BASIC HELIX-LOOP-HELIX TRANSCRIPTION FACTOR, HES-RELATED"/>
    <property type="match status" value="1"/>
</dbReference>
<keyword evidence="5" id="KW-0804">Transcription</keyword>
<keyword evidence="9" id="KW-1185">Reference proteome</keyword>
<dbReference type="GO" id="GO:1990837">
    <property type="term" value="F:sequence-specific double-stranded DNA binding"/>
    <property type="evidence" value="ECO:0007669"/>
    <property type="project" value="UniProtKB-ARBA"/>
</dbReference>
<dbReference type="GO" id="GO:0046983">
    <property type="term" value="F:protein dimerization activity"/>
    <property type="evidence" value="ECO:0007669"/>
    <property type="project" value="InterPro"/>
</dbReference>
<proteinExistence type="predicted"/>
<dbReference type="OMA" id="ERYWSGF"/>
<dbReference type="SUPFAM" id="SSF47459">
    <property type="entry name" value="HLH, helix-loop-helix DNA-binding domain"/>
    <property type="match status" value="1"/>
</dbReference>
<organism evidence="8 9">
    <name type="scientific">Drosophila virilis</name>
    <name type="common">Fruit fly</name>
    <dbReference type="NCBI Taxonomy" id="7244"/>
    <lineage>
        <taxon>Eukaryota</taxon>
        <taxon>Metazoa</taxon>
        <taxon>Ecdysozoa</taxon>
        <taxon>Arthropoda</taxon>
        <taxon>Hexapoda</taxon>
        <taxon>Insecta</taxon>
        <taxon>Pterygota</taxon>
        <taxon>Neoptera</taxon>
        <taxon>Endopterygota</taxon>
        <taxon>Diptera</taxon>
        <taxon>Brachycera</taxon>
        <taxon>Muscomorpha</taxon>
        <taxon>Ephydroidea</taxon>
        <taxon>Drosophilidae</taxon>
        <taxon>Drosophila</taxon>
    </lineage>
</organism>
<dbReference type="eggNOG" id="KOG4304">
    <property type="taxonomic scope" value="Eukaryota"/>
</dbReference>
<dbReference type="OrthoDB" id="6085656at2759"/>
<evidence type="ECO:0000256" key="3">
    <source>
        <dbReference type="ARBA" id="ARBA00023015"/>
    </source>
</evidence>
<comment type="subcellular location">
    <subcellularLocation>
        <location evidence="1">Nucleus</location>
    </subcellularLocation>
</comment>
<dbReference type="FunFam" id="4.10.280.10:FF:000009">
    <property type="entry name" value="Transcription factor HES-1"/>
    <property type="match status" value="1"/>
</dbReference>
<dbReference type="HOGENOM" id="CLU_068550_5_1_1"/>
<accession>B4M3A5</accession>
<dbReference type="Gene3D" id="4.10.280.10">
    <property type="entry name" value="Helix-loop-helix DNA-binding domain"/>
    <property type="match status" value="1"/>
</dbReference>
<dbReference type="InterPro" id="IPR050370">
    <property type="entry name" value="HES_HEY"/>
</dbReference>
<keyword evidence="4" id="KW-0238">DNA-binding</keyword>
<evidence type="ECO:0000313" key="8">
    <source>
        <dbReference type="EMBL" id="EDW65280.1"/>
    </source>
</evidence>
<keyword evidence="3" id="KW-0805">Transcription regulation</keyword>
<feature type="domain" description="BHLH" evidence="7">
    <location>
        <begin position="19"/>
        <end position="76"/>
    </location>
</feature>
<keyword evidence="6" id="KW-0539">Nucleus</keyword>
<protein>
    <recommendedName>
        <fullName evidence="7">BHLH domain-containing protein</fullName>
    </recommendedName>
</protein>
<evidence type="ECO:0000256" key="4">
    <source>
        <dbReference type="ARBA" id="ARBA00023125"/>
    </source>
</evidence>
<gene>
    <name evidence="8" type="primary">Dvir\GJ18995</name>
    <name evidence="8" type="ORF">Dvir_GJ18995</name>
</gene>
<dbReference type="Proteomes" id="UP000008792">
    <property type="component" value="Unassembled WGS sequence"/>
</dbReference>
<dbReference type="SMART" id="SM00353">
    <property type="entry name" value="HLH"/>
    <property type="match status" value="1"/>
</dbReference>
<dbReference type="Pfam" id="PF00010">
    <property type="entry name" value="HLH"/>
    <property type="match status" value="1"/>
</dbReference>
<evidence type="ECO:0000259" key="7">
    <source>
        <dbReference type="PROSITE" id="PS50888"/>
    </source>
</evidence>
<name>B4M3A5_DROVI</name>
<dbReference type="InterPro" id="IPR036638">
    <property type="entry name" value="HLH_DNA-bd_sf"/>
</dbReference>
<dbReference type="GO" id="GO:0005634">
    <property type="term" value="C:nucleus"/>
    <property type="evidence" value="ECO:0007669"/>
    <property type="project" value="UniProtKB-SubCell"/>
</dbReference>
<dbReference type="CDD" id="cd19741">
    <property type="entry name" value="bHLH-O_ESMB_like"/>
    <property type="match status" value="1"/>
</dbReference>
<dbReference type="InParanoid" id="B4M3A5"/>
<evidence type="ECO:0000256" key="2">
    <source>
        <dbReference type="ARBA" id="ARBA00022473"/>
    </source>
</evidence>
<dbReference type="FunCoup" id="B4M3A5">
    <property type="interactions" value="9"/>
</dbReference>
<dbReference type="AlphaFoldDB" id="B4M3A5"/>
<dbReference type="PROSITE" id="PS50888">
    <property type="entry name" value="BHLH"/>
    <property type="match status" value="1"/>
</dbReference>
<evidence type="ECO:0000256" key="5">
    <source>
        <dbReference type="ARBA" id="ARBA00023163"/>
    </source>
</evidence>
<sequence length="146" mass="17344">MSTHEQGLPVGAVSRSHQYRKVMKPLLERKRRARINRYLDELKQLIVEVVQLDEETLSKLEKADILELTVHHLHRQLKAAIIPRQSEGPIHLETWHSFQHFAFGSQQCILEVVRFLHPHDMQLNSKFLRAMQQLMPARPESFWRPW</sequence>
<dbReference type="KEGG" id="dvi:6631837"/>
<dbReference type="EMBL" id="CH940651">
    <property type="protein sequence ID" value="EDW65280.1"/>
    <property type="molecule type" value="Genomic_DNA"/>
</dbReference>
<evidence type="ECO:0000256" key="1">
    <source>
        <dbReference type="ARBA" id="ARBA00004123"/>
    </source>
</evidence>